<protein>
    <submittedName>
        <fullName evidence="1">Uncharacterized protein</fullName>
    </submittedName>
</protein>
<dbReference type="EMBL" id="QUMS01000001">
    <property type="protein sequence ID" value="REG11317.1"/>
    <property type="molecule type" value="Genomic_DNA"/>
</dbReference>
<dbReference type="AlphaFoldDB" id="A0A347ZS37"/>
<accession>A0A347ZS37</accession>
<reference evidence="1 2" key="1">
    <citation type="submission" date="2018-08" db="EMBL/GenBank/DDBJ databases">
        <title>Genomic Encyclopedia of Type Strains, Phase IV (KMG-IV): sequencing the most valuable type-strain genomes for metagenomic binning, comparative biology and taxonomic classification.</title>
        <authorList>
            <person name="Goeker M."/>
        </authorList>
    </citation>
    <scope>NUCLEOTIDE SEQUENCE [LARGE SCALE GENOMIC DNA]</scope>
    <source>
        <strain evidence="1 2">DSM 23923</strain>
    </source>
</reference>
<dbReference type="RefSeq" id="WP_158675020.1">
    <property type="nucleotide sequence ID" value="NZ_AP018437.1"/>
</dbReference>
<keyword evidence="2" id="KW-1185">Reference proteome</keyword>
<name>A0A347ZS37_9CHLR</name>
<proteinExistence type="predicted"/>
<evidence type="ECO:0000313" key="1">
    <source>
        <dbReference type="EMBL" id="REG11317.1"/>
    </source>
</evidence>
<evidence type="ECO:0000313" key="2">
    <source>
        <dbReference type="Proteomes" id="UP000256388"/>
    </source>
</evidence>
<dbReference type="Proteomes" id="UP000256388">
    <property type="component" value="Unassembled WGS sequence"/>
</dbReference>
<gene>
    <name evidence="1" type="ORF">DFR64_1195</name>
</gene>
<sequence length="58" mass="6581">MAMIKFYSLKSKKDVWVDTSKVTLKTMKNGRKAAEAVDPETGTKLFKFLSKEDLALLQ</sequence>
<organism evidence="1 2">
    <name type="scientific">Pelolinea submarina</name>
    <dbReference type="NCBI Taxonomy" id="913107"/>
    <lineage>
        <taxon>Bacteria</taxon>
        <taxon>Bacillati</taxon>
        <taxon>Chloroflexota</taxon>
        <taxon>Anaerolineae</taxon>
        <taxon>Anaerolineales</taxon>
        <taxon>Anaerolineaceae</taxon>
        <taxon>Pelolinea</taxon>
    </lineage>
</organism>
<comment type="caution">
    <text evidence="1">The sequence shown here is derived from an EMBL/GenBank/DDBJ whole genome shotgun (WGS) entry which is preliminary data.</text>
</comment>